<dbReference type="GO" id="GO:0046496">
    <property type="term" value="P:nicotinamide nucleotide metabolic process"/>
    <property type="evidence" value="ECO:0007669"/>
    <property type="project" value="UniProtKB-UniRule"/>
</dbReference>
<comment type="caution">
    <text evidence="18">Lacks conserved residue(s) required for the propagation of feature annotation.</text>
</comment>
<dbReference type="Pfam" id="PF03853">
    <property type="entry name" value="YjeF_N"/>
    <property type="match status" value="1"/>
</dbReference>
<comment type="similarity">
    <text evidence="4 19">In the C-terminal section; belongs to the NnrD/CARKD family.</text>
</comment>
<keyword evidence="23" id="KW-1185">Reference proteome</keyword>
<dbReference type="GO" id="GO:0046872">
    <property type="term" value="F:metal ion binding"/>
    <property type="evidence" value="ECO:0007669"/>
    <property type="project" value="UniProtKB-UniRule"/>
</dbReference>
<evidence type="ECO:0000256" key="18">
    <source>
        <dbReference type="HAMAP-Rule" id="MF_01966"/>
    </source>
</evidence>
<dbReference type="SUPFAM" id="SSF53613">
    <property type="entry name" value="Ribokinase-like"/>
    <property type="match status" value="1"/>
</dbReference>
<evidence type="ECO:0000256" key="14">
    <source>
        <dbReference type="ARBA" id="ARBA00025153"/>
    </source>
</evidence>
<evidence type="ECO:0000256" key="16">
    <source>
        <dbReference type="ARBA" id="ARBA00049209"/>
    </source>
</evidence>
<dbReference type="EC" id="4.2.1.136" evidence="19"/>
<dbReference type="RefSeq" id="WP_070933476.1">
    <property type="nucleotide sequence ID" value="NZ_MIPT01000001.1"/>
</dbReference>
<keyword evidence="9 18" id="KW-0630">Potassium</keyword>
<feature type="binding site" evidence="17">
    <location>
        <position position="413"/>
    </location>
    <ligand>
        <name>(6S)-NADPHX</name>
        <dbReference type="ChEBI" id="CHEBI:64076"/>
    </ligand>
</feature>
<feature type="binding site" evidence="17">
    <location>
        <position position="247"/>
    </location>
    <ligand>
        <name>(6S)-NADPHX</name>
        <dbReference type="ChEBI" id="CHEBI:64076"/>
    </ligand>
</feature>
<keyword evidence="11 18" id="KW-0413">Isomerase</keyword>
<evidence type="ECO:0000256" key="9">
    <source>
        <dbReference type="ARBA" id="ARBA00022958"/>
    </source>
</evidence>
<evidence type="ECO:0000256" key="3">
    <source>
        <dbReference type="ARBA" id="ARBA00006001"/>
    </source>
</evidence>
<evidence type="ECO:0000256" key="8">
    <source>
        <dbReference type="ARBA" id="ARBA00022857"/>
    </source>
</evidence>
<comment type="catalytic activity">
    <reaction evidence="1 18 19">
        <text>(6R)-NADHX = (6S)-NADHX</text>
        <dbReference type="Rhea" id="RHEA:32215"/>
        <dbReference type="ChEBI" id="CHEBI:64074"/>
        <dbReference type="ChEBI" id="CHEBI:64075"/>
        <dbReference type="EC" id="5.1.99.6"/>
    </reaction>
</comment>
<evidence type="ECO:0000256" key="17">
    <source>
        <dbReference type="HAMAP-Rule" id="MF_01965"/>
    </source>
</evidence>
<keyword evidence="5 18" id="KW-0479">Metal-binding</keyword>
<evidence type="ECO:0000256" key="15">
    <source>
        <dbReference type="ARBA" id="ARBA00048238"/>
    </source>
</evidence>
<comment type="caution">
    <text evidence="22">The sequence shown here is derived from an EMBL/GenBank/DDBJ whole genome shotgun (WGS) entry which is preliminary data.</text>
</comment>
<accession>A0A1S1HCF1</accession>
<comment type="function">
    <text evidence="14 19">Bifunctional enzyme that catalyzes the epimerization of the S- and R-forms of NAD(P)HX and the dehydration of the S-form of NAD(P)HX at the expense of ADP, which is converted to AMP. This allows the repair of both epimers of NAD(P)HX, a damaged form of NAD(P)H that is a result of enzymatic or heat-dependent hydration.</text>
</comment>
<name>A0A1S1HCF1_9SPHN</name>
<dbReference type="InterPro" id="IPR000631">
    <property type="entry name" value="CARKD"/>
</dbReference>
<dbReference type="EMBL" id="MIPT01000001">
    <property type="protein sequence ID" value="OHT19502.1"/>
    <property type="molecule type" value="Genomic_DNA"/>
</dbReference>
<feature type="binding site" evidence="18">
    <location>
        <begin position="67"/>
        <end position="71"/>
    </location>
    <ligand>
        <name>(6S)-NADPHX</name>
        <dbReference type="ChEBI" id="CHEBI:64076"/>
    </ligand>
</feature>
<dbReference type="Gene3D" id="3.40.1190.20">
    <property type="match status" value="1"/>
</dbReference>
<feature type="binding site" evidence="18">
    <location>
        <position position="160"/>
    </location>
    <ligand>
        <name>K(+)</name>
        <dbReference type="ChEBI" id="CHEBI:29103"/>
    </ligand>
</feature>
<keyword evidence="8 17" id="KW-0521">NADP</keyword>
<dbReference type="InterPro" id="IPR030677">
    <property type="entry name" value="Nnr"/>
</dbReference>
<dbReference type="SUPFAM" id="SSF64153">
    <property type="entry name" value="YjeF N-terminal domain-like"/>
    <property type="match status" value="1"/>
</dbReference>
<keyword evidence="13" id="KW-0511">Multifunctional enzyme</keyword>
<sequence length="468" mass="47102">MSTPTSDPAAARRAILTAAETRAAEEAIFAHGVPVADLMEQAGAAVAEAAWRFAAMPPTLILCGPGNNGGDGYVVARHLRERGVPVRVAATGEPATEAAREMRARWGGPVEALADAKPAPLLIDALFGTGLSRPLDGDVAGRLAELAAAAKLAIAVDLPSGIATDDGAILSPVPRFDLTVALGVLKPAHVLQPAASFCGRVAVADIDLGGEARAWRVERPRLAAPTPADNKYTRGLVAVIGGAMPGAAMLAATAAARAGAGYVVLTGEGAGTLPHAIVRRDDATALADPRTGAVVAGPGLGRDIAARRRLRAAMDSGHPIVIDADGLALLADAGLSRLRRLAMPAVLTPHEGEFKRLFGDLPGSKLDRAREAARRSEAVIVLKGADSVVAHPDGRAAVAATAPAWLASAGTGDVLAGITGAMLARGLDPFAAAQAGLWLHGAAAAQAGPGLIADDLPAHLASALAACA</sequence>
<feature type="binding site" evidence="17">
    <location>
        <position position="412"/>
    </location>
    <ligand>
        <name>AMP</name>
        <dbReference type="ChEBI" id="CHEBI:456215"/>
    </ligand>
</feature>
<evidence type="ECO:0000256" key="5">
    <source>
        <dbReference type="ARBA" id="ARBA00022723"/>
    </source>
</evidence>
<protein>
    <recommendedName>
        <fullName evidence="19">Bifunctional NAD(P)H-hydrate repair enzyme</fullName>
    </recommendedName>
    <alternativeName>
        <fullName evidence="19">Nicotinamide nucleotide repair protein</fullName>
    </alternativeName>
    <domain>
        <recommendedName>
            <fullName evidence="19">ADP-dependent (S)-NAD(P)H-hydrate dehydratase</fullName>
            <ecNumber evidence="19">4.2.1.136</ecNumber>
        </recommendedName>
        <alternativeName>
            <fullName evidence="19">ADP-dependent NAD(P)HX dehydratase</fullName>
        </alternativeName>
    </domain>
    <domain>
        <recommendedName>
            <fullName evidence="19">NAD(P)H-hydrate epimerase</fullName>
            <ecNumber evidence="19">5.1.99.6</ecNumber>
        </recommendedName>
    </domain>
</protein>
<dbReference type="Proteomes" id="UP000179467">
    <property type="component" value="Unassembled WGS sequence"/>
</dbReference>
<feature type="binding site" evidence="18">
    <location>
        <position position="68"/>
    </location>
    <ligand>
        <name>K(+)</name>
        <dbReference type="ChEBI" id="CHEBI:29103"/>
    </ligand>
</feature>
<keyword evidence="6 17" id="KW-0547">Nucleotide-binding</keyword>
<comment type="catalytic activity">
    <reaction evidence="15 17 19">
        <text>(6S)-NADHX + ADP = AMP + phosphate + NADH + H(+)</text>
        <dbReference type="Rhea" id="RHEA:32223"/>
        <dbReference type="ChEBI" id="CHEBI:15378"/>
        <dbReference type="ChEBI" id="CHEBI:43474"/>
        <dbReference type="ChEBI" id="CHEBI:57945"/>
        <dbReference type="ChEBI" id="CHEBI:64074"/>
        <dbReference type="ChEBI" id="CHEBI:456215"/>
        <dbReference type="ChEBI" id="CHEBI:456216"/>
        <dbReference type="EC" id="4.2.1.136"/>
    </reaction>
</comment>
<dbReference type="GO" id="GO:0052856">
    <property type="term" value="F:NAD(P)HX epimerase activity"/>
    <property type="evidence" value="ECO:0007669"/>
    <property type="project" value="UniProtKB-UniRule"/>
</dbReference>
<keyword evidence="10 17" id="KW-0520">NAD</keyword>
<evidence type="ECO:0000256" key="4">
    <source>
        <dbReference type="ARBA" id="ARBA00009524"/>
    </source>
</evidence>
<organism evidence="22 23">
    <name type="scientific">Edaphosphingomonas haloaromaticamans</name>
    <dbReference type="NCBI Taxonomy" id="653954"/>
    <lineage>
        <taxon>Bacteria</taxon>
        <taxon>Pseudomonadati</taxon>
        <taxon>Pseudomonadota</taxon>
        <taxon>Alphaproteobacteria</taxon>
        <taxon>Sphingomonadales</taxon>
        <taxon>Rhizorhabdaceae</taxon>
        <taxon>Edaphosphingomonas</taxon>
    </lineage>
</organism>
<evidence type="ECO:0000256" key="6">
    <source>
        <dbReference type="ARBA" id="ARBA00022741"/>
    </source>
</evidence>
<feature type="binding site" evidence="17">
    <location>
        <position position="299"/>
    </location>
    <ligand>
        <name>(6S)-NADPHX</name>
        <dbReference type="ChEBI" id="CHEBI:64076"/>
    </ligand>
</feature>
<dbReference type="GO" id="GO:0052855">
    <property type="term" value="F:ADP-dependent NAD(P)H-hydrate dehydratase activity"/>
    <property type="evidence" value="ECO:0007669"/>
    <property type="project" value="UniProtKB-UniRule"/>
</dbReference>
<evidence type="ECO:0000256" key="12">
    <source>
        <dbReference type="ARBA" id="ARBA00023239"/>
    </source>
</evidence>
<evidence type="ECO:0000256" key="2">
    <source>
        <dbReference type="ARBA" id="ARBA00000909"/>
    </source>
</evidence>
<dbReference type="NCBIfam" id="TIGR00197">
    <property type="entry name" value="yjeF_nterm"/>
    <property type="match status" value="1"/>
</dbReference>
<comment type="similarity">
    <text evidence="17">Belongs to the NnrD/CARKD family.</text>
</comment>
<evidence type="ECO:0000256" key="19">
    <source>
        <dbReference type="PIRNR" id="PIRNR017184"/>
    </source>
</evidence>
<evidence type="ECO:0000256" key="7">
    <source>
        <dbReference type="ARBA" id="ARBA00022840"/>
    </source>
</evidence>
<dbReference type="GO" id="GO:0110051">
    <property type="term" value="P:metabolite repair"/>
    <property type="evidence" value="ECO:0007669"/>
    <property type="project" value="TreeGrafter"/>
</dbReference>
<evidence type="ECO:0000259" key="20">
    <source>
        <dbReference type="PROSITE" id="PS51383"/>
    </source>
</evidence>
<dbReference type="NCBIfam" id="TIGR00196">
    <property type="entry name" value="yjeF_cterm"/>
    <property type="match status" value="1"/>
</dbReference>
<comment type="function">
    <text evidence="18">Catalyzes the epimerization of the S- and R-forms of NAD(P)HX, a damaged form of NAD(P)H that is a result of enzymatic or heat-dependent hydration. This is a prerequisite for the S-specific NAD(P)H-hydrate dehydratase to allow the repair of both epimers of NAD(P)HX.</text>
</comment>
<feature type="binding site" evidence="17">
    <location>
        <begin position="383"/>
        <end position="387"/>
    </location>
    <ligand>
        <name>AMP</name>
        <dbReference type="ChEBI" id="CHEBI:456215"/>
    </ligand>
</feature>
<evidence type="ECO:0000256" key="1">
    <source>
        <dbReference type="ARBA" id="ARBA00000013"/>
    </source>
</evidence>
<evidence type="ECO:0000313" key="22">
    <source>
        <dbReference type="EMBL" id="OHT19502.1"/>
    </source>
</evidence>
<dbReference type="InterPro" id="IPR004443">
    <property type="entry name" value="YjeF_N_dom"/>
</dbReference>
<dbReference type="Gene3D" id="3.40.50.10260">
    <property type="entry name" value="YjeF N-terminal domain"/>
    <property type="match status" value="1"/>
</dbReference>
<comment type="cofactor">
    <cofactor evidence="18 19">
        <name>K(+)</name>
        <dbReference type="ChEBI" id="CHEBI:29103"/>
    </cofactor>
    <text evidence="18 19">Binds 1 potassium ion per subunit.</text>
</comment>
<dbReference type="PROSITE" id="PS51385">
    <property type="entry name" value="YJEF_N"/>
    <property type="match status" value="1"/>
</dbReference>
<evidence type="ECO:0000256" key="13">
    <source>
        <dbReference type="ARBA" id="ARBA00023268"/>
    </source>
</evidence>
<comment type="function">
    <text evidence="17">Catalyzes the dehydration of the S-form of NAD(P)HX at the expense of ADP, which is converted to AMP. Together with NAD(P)HX epimerase, which catalyzes the epimerization of the S- and R-forms, the enzyme allows the repair of both epimers of NAD(P)HX, a damaged form of NAD(P)H that is a result of enzymatic or heat-dependent hydration.</text>
</comment>
<dbReference type="CDD" id="cd01171">
    <property type="entry name" value="YXKO-related"/>
    <property type="match status" value="1"/>
</dbReference>
<feature type="binding site" evidence="18">
    <location>
        <position position="124"/>
    </location>
    <ligand>
        <name>K(+)</name>
        <dbReference type="ChEBI" id="CHEBI:29103"/>
    </ligand>
</feature>
<evidence type="ECO:0000313" key="23">
    <source>
        <dbReference type="Proteomes" id="UP000179467"/>
    </source>
</evidence>
<dbReference type="Pfam" id="PF01256">
    <property type="entry name" value="Carb_kinase"/>
    <property type="match status" value="1"/>
</dbReference>
<dbReference type="PROSITE" id="PS51383">
    <property type="entry name" value="YJEF_C_3"/>
    <property type="match status" value="1"/>
</dbReference>
<feature type="binding site" evidence="17">
    <location>
        <position position="350"/>
    </location>
    <ligand>
        <name>(6S)-NADPHX</name>
        <dbReference type="ChEBI" id="CHEBI:64076"/>
    </ligand>
</feature>
<comment type="catalytic activity">
    <reaction evidence="16 17 19">
        <text>(6S)-NADPHX + ADP = AMP + phosphate + NADPH + H(+)</text>
        <dbReference type="Rhea" id="RHEA:32235"/>
        <dbReference type="ChEBI" id="CHEBI:15378"/>
        <dbReference type="ChEBI" id="CHEBI:43474"/>
        <dbReference type="ChEBI" id="CHEBI:57783"/>
        <dbReference type="ChEBI" id="CHEBI:64076"/>
        <dbReference type="ChEBI" id="CHEBI:456215"/>
        <dbReference type="ChEBI" id="CHEBI:456216"/>
        <dbReference type="EC" id="4.2.1.136"/>
    </reaction>
</comment>
<dbReference type="HAMAP" id="MF_01965">
    <property type="entry name" value="NADHX_dehydratase"/>
    <property type="match status" value="1"/>
</dbReference>
<dbReference type="PANTHER" id="PTHR12592:SF0">
    <property type="entry name" value="ATP-DEPENDENT (S)-NAD(P)H-HYDRATE DEHYDRATASE"/>
    <property type="match status" value="1"/>
</dbReference>
<keyword evidence="12 17" id="KW-0456">Lyase</keyword>
<gene>
    <name evidence="22" type="primary">nnr</name>
    <name evidence="17" type="synonym">nnrD</name>
    <name evidence="18" type="synonym">nnrE</name>
    <name evidence="22" type="ORF">BHE75_01488</name>
</gene>
<feature type="domain" description="YjeF N-terminal" evidence="21">
    <location>
        <begin position="16"/>
        <end position="214"/>
    </location>
</feature>
<feature type="domain" description="YjeF C-terminal" evidence="20">
    <location>
        <begin position="214"/>
        <end position="467"/>
    </location>
</feature>
<dbReference type="EC" id="5.1.99.6" evidence="19"/>
<dbReference type="AlphaFoldDB" id="A0A1S1HCF1"/>
<evidence type="ECO:0000259" key="21">
    <source>
        <dbReference type="PROSITE" id="PS51385"/>
    </source>
</evidence>
<dbReference type="GO" id="GO:0005524">
    <property type="term" value="F:ATP binding"/>
    <property type="evidence" value="ECO:0007669"/>
    <property type="project" value="UniProtKB-UniRule"/>
</dbReference>
<comment type="similarity">
    <text evidence="18">Belongs to the NnrE/AIBP family.</text>
</comment>
<comment type="catalytic activity">
    <reaction evidence="2 18 19">
        <text>(6R)-NADPHX = (6S)-NADPHX</text>
        <dbReference type="Rhea" id="RHEA:32227"/>
        <dbReference type="ChEBI" id="CHEBI:64076"/>
        <dbReference type="ChEBI" id="CHEBI:64077"/>
        <dbReference type="EC" id="5.1.99.6"/>
    </reaction>
</comment>
<comment type="subunit">
    <text evidence="17">Homotetramer.</text>
</comment>
<dbReference type="PANTHER" id="PTHR12592">
    <property type="entry name" value="ATP-DEPENDENT (S)-NAD(P)H-HYDRATE DEHYDRATASE FAMILY MEMBER"/>
    <property type="match status" value="1"/>
</dbReference>
<evidence type="ECO:0000256" key="11">
    <source>
        <dbReference type="ARBA" id="ARBA00023235"/>
    </source>
</evidence>
<keyword evidence="7 17" id="KW-0067">ATP-binding</keyword>
<comment type="cofactor">
    <cofactor evidence="17">
        <name>Mg(2+)</name>
        <dbReference type="ChEBI" id="CHEBI:18420"/>
    </cofactor>
</comment>
<feature type="binding site" evidence="18">
    <location>
        <begin position="128"/>
        <end position="134"/>
    </location>
    <ligand>
        <name>(6S)-NADPHX</name>
        <dbReference type="ChEBI" id="CHEBI:64076"/>
    </ligand>
</feature>
<reference evidence="22 23" key="1">
    <citation type="submission" date="2016-09" db="EMBL/GenBank/DDBJ databases">
        <title>Metabolic pathway, cell adaptation mechanisms and a novel monoxygenase revealed through proteogenomic-transcription analysis of a Sphingomonas haloaromaticamans strain degrading the fungicide ortho-phenylphenol.</title>
        <authorList>
            <person name="Perruchon C."/>
            <person name="Papadopoulou E.S."/>
            <person name="Rousidou C."/>
            <person name="Vasileiadis S."/>
            <person name="Tanou G."/>
            <person name="Amoutzias G."/>
            <person name="Molassiotis A."/>
            <person name="Karpouzas D.G."/>
        </authorList>
    </citation>
    <scope>NUCLEOTIDE SEQUENCE [LARGE SCALE GENOMIC DNA]</scope>
    <source>
        <strain evidence="22 23">P3</strain>
    </source>
</reference>
<dbReference type="HAMAP" id="MF_01966">
    <property type="entry name" value="NADHX_epimerase"/>
    <property type="match status" value="1"/>
</dbReference>
<dbReference type="OrthoDB" id="9806925at2"/>
<dbReference type="InterPro" id="IPR029056">
    <property type="entry name" value="Ribokinase-like"/>
</dbReference>
<dbReference type="InterPro" id="IPR036652">
    <property type="entry name" value="YjeF_N_dom_sf"/>
</dbReference>
<evidence type="ECO:0000256" key="10">
    <source>
        <dbReference type="ARBA" id="ARBA00023027"/>
    </source>
</evidence>
<comment type="similarity">
    <text evidence="3 19">In the N-terminal section; belongs to the NnrE/AIBP family.</text>
</comment>
<proteinExistence type="inferred from homology"/>
<feature type="binding site" evidence="18">
    <location>
        <position position="157"/>
    </location>
    <ligand>
        <name>(6S)-NADPHX</name>
        <dbReference type="ChEBI" id="CHEBI:64076"/>
    </ligand>
</feature>
<dbReference type="PIRSF" id="PIRSF017184">
    <property type="entry name" value="Nnr"/>
    <property type="match status" value="1"/>
</dbReference>